<dbReference type="PANTHER" id="PTHR45663">
    <property type="entry name" value="GEO12009P1"/>
    <property type="match status" value="1"/>
</dbReference>
<dbReference type="InterPro" id="IPR013766">
    <property type="entry name" value="Thioredoxin_domain"/>
</dbReference>
<dbReference type="InterPro" id="IPR017937">
    <property type="entry name" value="Thioredoxin_CS"/>
</dbReference>
<keyword evidence="1" id="KW-0813">Transport</keyword>
<accession>H8GQ98</accession>
<dbReference type="GO" id="GO:0005737">
    <property type="term" value="C:cytoplasm"/>
    <property type="evidence" value="ECO:0007669"/>
    <property type="project" value="TreeGrafter"/>
</dbReference>
<keyword evidence="5" id="KW-0732">Signal</keyword>
<dbReference type="Proteomes" id="UP000005090">
    <property type="component" value="Chromosome"/>
</dbReference>
<gene>
    <name evidence="7" type="ORF">Metal_0723</name>
</gene>
<dbReference type="CDD" id="cd02947">
    <property type="entry name" value="TRX_family"/>
    <property type="match status" value="1"/>
</dbReference>
<dbReference type="AlphaFoldDB" id="H8GQ98"/>
<organism evidence="7 8">
    <name type="scientific">Methylomicrobium album BG8</name>
    <dbReference type="NCBI Taxonomy" id="686340"/>
    <lineage>
        <taxon>Bacteria</taxon>
        <taxon>Pseudomonadati</taxon>
        <taxon>Pseudomonadota</taxon>
        <taxon>Gammaproteobacteria</taxon>
        <taxon>Methylococcales</taxon>
        <taxon>Methylococcaceae</taxon>
        <taxon>Methylomicrobium</taxon>
    </lineage>
</organism>
<feature type="domain" description="Thioredoxin" evidence="6">
    <location>
        <begin position="13"/>
        <end position="125"/>
    </location>
</feature>
<evidence type="ECO:0000256" key="4">
    <source>
        <dbReference type="ARBA" id="ARBA00023284"/>
    </source>
</evidence>
<dbReference type="Gene3D" id="3.40.30.10">
    <property type="entry name" value="Glutaredoxin"/>
    <property type="match status" value="1"/>
</dbReference>
<evidence type="ECO:0000256" key="5">
    <source>
        <dbReference type="SAM" id="SignalP"/>
    </source>
</evidence>
<evidence type="ECO:0000313" key="7">
    <source>
        <dbReference type="EMBL" id="EIC28557.1"/>
    </source>
</evidence>
<dbReference type="RefSeq" id="WP_005369687.1">
    <property type="nucleotide sequence ID" value="NZ_CM001475.1"/>
</dbReference>
<keyword evidence="3" id="KW-1015">Disulfide bond</keyword>
<evidence type="ECO:0000256" key="3">
    <source>
        <dbReference type="ARBA" id="ARBA00023157"/>
    </source>
</evidence>
<dbReference type="STRING" id="686340.Metal_0723"/>
<evidence type="ECO:0000256" key="1">
    <source>
        <dbReference type="ARBA" id="ARBA00022448"/>
    </source>
</evidence>
<dbReference type="PROSITE" id="PS51352">
    <property type="entry name" value="THIOREDOXIN_2"/>
    <property type="match status" value="1"/>
</dbReference>
<dbReference type="SUPFAM" id="SSF52833">
    <property type="entry name" value="Thioredoxin-like"/>
    <property type="match status" value="1"/>
</dbReference>
<keyword evidence="2" id="KW-0249">Electron transport</keyword>
<evidence type="ECO:0000259" key="6">
    <source>
        <dbReference type="PROSITE" id="PS51352"/>
    </source>
</evidence>
<evidence type="ECO:0000256" key="2">
    <source>
        <dbReference type="ARBA" id="ARBA00022982"/>
    </source>
</evidence>
<feature type="chain" id="PRO_5003611829" evidence="5">
    <location>
        <begin position="21"/>
        <end position="125"/>
    </location>
</feature>
<dbReference type="GO" id="GO:0015035">
    <property type="term" value="F:protein-disulfide reductase activity"/>
    <property type="evidence" value="ECO:0007669"/>
    <property type="project" value="TreeGrafter"/>
</dbReference>
<dbReference type="PANTHER" id="PTHR45663:SF11">
    <property type="entry name" value="GEO12009P1"/>
    <property type="match status" value="1"/>
</dbReference>
<dbReference type="EMBL" id="CM001475">
    <property type="protein sequence ID" value="EIC28557.1"/>
    <property type="molecule type" value="Genomic_DNA"/>
</dbReference>
<proteinExistence type="predicted"/>
<name>H8GQ98_METAL</name>
<dbReference type="PROSITE" id="PS00194">
    <property type="entry name" value="THIOREDOXIN_1"/>
    <property type="match status" value="1"/>
</dbReference>
<feature type="signal peptide" evidence="5">
    <location>
        <begin position="1"/>
        <end position="20"/>
    </location>
</feature>
<reference evidence="7 8" key="1">
    <citation type="journal article" date="2013" name="Genome Announc.">
        <title>Genome Sequence of the Obligate Gammaproteobacterial Methanotroph Methylomicrobium album Strain BG8.</title>
        <authorList>
            <person name="Kits K.D."/>
            <person name="Kalyuzhnaya M.G."/>
            <person name="Klotz M.G."/>
            <person name="Jetten M.S."/>
            <person name="Op den Camp H.J."/>
            <person name="Vuilleumier S."/>
            <person name="Bringel F."/>
            <person name="Dispirito A.A."/>
            <person name="Murrell J.C."/>
            <person name="Bruce D."/>
            <person name="Cheng J.F."/>
            <person name="Copeland A."/>
            <person name="Goodwin L."/>
            <person name="Hauser L."/>
            <person name="Lajus A."/>
            <person name="Land M.L."/>
            <person name="Lapidus A."/>
            <person name="Lucas S."/>
            <person name="Medigue C."/>
            <person name="Pitluck S."/>
            <person name="Woyke T."/>
            <person name="Zeytun A."/>
            <person name="Stein L.Y."/>
        </authorList>
    </citation>
    <scope>NUCLEOTIDE SEQUENCE [LARGE SCALE GENOMIC DNA]</scope>
    <source>
        <strain evidence="7 8">BG8</strain>
    </source>
</reference>
<evidence type="ECO:0000313" key="8">
    <source>
        <dbReference type="Proteomes" id="UP000005090"/>
    </source>
</evidence>
<dbReference type="InterPro" id="IPR036249">
    <property type="entry name" value="Thioredoxin-like_sf"/>
</dbReference>
<protein>
    <submittedName>
        <fullName evidence="7">Thioredoxin domain-containing protein</fullName>
    </submittedName>
</protein>
<keyword evidence="4" id="KW-0676">Redox-active center</keyword>
<sequence length="125" mass="14238">MIPFLRSLILLGLLTGTAAASEEAFTQTAFDRLQQQGAPILVWIHADWCPTCRAQEPVLKELLEQEEFKPIRALRVDFDRQKEIVKAFKVLKQSTLIVFKGGKEVDRNLGVTREQDIADFLRKAL</sequence>
<dbReference type="HOGENOM" id="CLU_090389_13_1_6"/>
<keyword evidence="8" id="KW-1185">Reference proteome</keyword>
<dbReference type="eggNOG" id="COG0526">
    <property type="taxonomic scope" value="Bacteria"/>
</dbReference>
<dbReference type="Pfam" id="PF00085">
    <property type="entry name" value="Thioredoxin"/>
    <property type="match status" value="1"/>
</dbReference>